<dbReference type="PANTHER" id="PTHR30485">
    <property type="entry name" value="NI/FE-HYDROGENASE 1 B-TYPE CYTOCHROME SUBUNIT"/>
    <property type="match status" value="1"/>
</dbReference>
<comment type="similarity">
    <text evidence="2">Belongs to the HupC/HyaC/HydC family.</text>
</comment>
<dbReference type="PANTHER" id="PTHR30485:SF0">
    <property type="entry name" value="NI_FE-HYDROGENASE 1 B-TYPE CYTOCHROME SUBUNIT-RELATED"/>
    <property type="match status" value="1"/>
</dbReference>
<dbReference type="Proteomes" id="UP001254848">
    <property type="component" value="Unassembled WGS sequence"/>
</dbReference>
<keyword evidence="3" id="KW-0813">Transport</keyword>
<evidence type="ECO:0000256" key="9">
    <source>
        <dbReference type="ARBA" id="ARBA00022989"/>
    </source>
</evidence>
<dbReference type="PRINTS" id="PR00161">
    <property type="entry name" value="NIHGNASECYTB"/>
</dbReference>
<keyword evidence="15" id="KW-1185">Reference proteome</keyword>
<feature type="transmembrane region" description="Helical" evidence="12">
    <location>
        <begin position="63"/>
        <end position="86"/>
    </location>
</feature>
<evidence type="ECO:0000256" key="2">
    <source>
        <dbReference type="ARBA" id="ARBA00008622"/>
    </source>
</evidence>
<dbReference type="InterPro" id="IPR051542">
    <property type="entry name" value="Hydrogenase_cytochrome"/>
</dbReference>
<evidence type="ECO:0000313" key="15">
    <source>
        <dbReference type="Proteomes" id="UP001254848"/>
    </source>
</evidence>
<feature type="transmembrane region" description="Helical" evidence="12">
    <location>
        <begin position="131"/>
        <end position="154"/>
    </location>
</feature>
<keyword evidence="7" id="KW-0479">Metal-binding</keyword>
<evidence type="ECO:0000256" key="6">
    <source>
        <dbReference type="ARBA" id="ARBA00022692"/>
    </source>
</evidence>
<evidence type="ECO:0000256" key="1">
    <source>
        <dbReference type="ARBA" id="ARBA00004651"/>
    </source>
</evidence>
<evidence type="ECO:0000256" key="7">
    <source>
        <dbReference type="ARBA" id="ARBA00022723"/>
    </source>
</evidence>
<evidence type="ECO:0000256" key="8">
    <source>
        <dbReference type="ARBA" id="ARBA00022982"/>
    </source>
</evidence>
<keyword evidence="4" id="KW-1003">Cell membrane</keyword>
<dbReference type="SUPFAM" id="SSF81342">
    <property type="entry name" value="Transmembrane di-heme cytochromes"/>
    <property type="match status" value="1"/>
</dbReference>
<keyword evidence="10" id="KW-0408">Iron</keyword>
<evidence type="ECO:0000256" key="10">
    <source>
        <dbReference type="ARBA" id="ARBA00023004"/>
    </source>
</evidence>
<keyword evidence="5" id="KW-0349">Heme</keyword>
<evidence type="ECO:0000256" key="11">
    <source>
        <dbReference type="ARBA" id="ARBA00023136"/>
    </source>
</evidence>
<dbReference type="InterPro" id="IPR011577">
    <property type="entry name" value="Cyt_b561_bac/Ni-Hgenase"/>
</dbReference>
<accession>A0ABU3NYN2</accession>
<dbReference type="Pfam" id="PF01292">
    <property type="entry name" value="Ni_hydr_CYTB"/>
    <property type="match status" value="1"/>
</dbReference>
<organism evidence="14 15">
    <name type="scientific">Anaeroselena agilis</name>
    <dbReference type="NCBI Taxonomy" id="3063788"/>
    <lineage>
        <taxon>Bacteria</taxon>
        <taxon>Bacillati</taxon>
        <taxon>Bacillota</taxon>
        <taxon>Negativicutes</taxon>
        <taxon>Acetonemataceae</taxon>
        <taxon>Anaeroselena</taxon>
    </lineage>
</organism>
<evidence type="ECO:0000313" key="14">
    <source>
        <dbReference type="EMBL" id="MDT8901906.1"/>
    </source>
</evidence>
<dbReference type="InterPro" id="IPR000516">
    <property type="entry name" value="Ni-dep_Hydgase_cyt-B"/>
</dbReference>
<sequence>MSEGPVKEYYIYSPWLRIFHWLMAISVGVLFATGLYIGNPFFIGTQGVEPTFAVQKLLSMETIRYIHFFAAFVLTAAFILRIYGFAVNRGDRLLPRFWTALYWQGIVEMLKHYLFLSAEHRPFLRNSLARSAYLGVYVLLVIEALTGFAMYVMVNPNSLGAKLFGPVNGFLGGEYTVHIVHHYVAWLLAIFVIVHVYLVVRADFMEREGEASSMLSGVKFYAHKPADIGDIADDSDKQANYGTRHRQYTAQG</sequence>
<dbReference type="Gene3D" id="1.20.950.20">
    <property type="entry name" value="Transmembrane di-heme cytochromes, Chain C"/>
    <property type="match status" value="1"/>
</dbReference>
<evidence type="ECO:0000256" key="4">
    <source>
        <dbReference type="ARBA" id="ARBA00022475"/>
    </source>
</evidence>
<keyword evidence="9 12" id="KW-1133">Transmembrane helix</keyword>
<gene>
    <name evidence="14" type="primary">cybH</name>
    <name evidence="14" type="ORF">Q4T40_11670</name>
</gene>
<feature type="domain" description="Cytochrome b561 bacterial/Ni-hydrogenase" evidence="13">
    <location>
        <begin position="12"/>
        <end position="217"/>
    </location>
</feature>
<comment type="caution">
    <text evidence="14">The sequence shown here is derived from an EMBL/GenBank/DDBJ whole genome shotgun (WGS) entry which is preliminary data.</text>
</comment>
<evidence type="ECO:0000256" key="5">
    <source>
        <dbReference type="ARBA" id="ARBA00022617"/>
    </source>
</evidence>
<feature type="transmembrane region" description="Helical" evidence="12">
    <location>
        <begin position="21"/>
        <end position="43"/>
    </location>
</feature>
<feature type="transmembrane region" description="Helical" evidence="12">
    <location>
        <begin position="183"/>
        <end position="200"/>
    </location>
</feature>
<keyword evidence="11 12" id="KW-0472">Membrane</keyword>
<dbReference type="InterPro" id="IPR016174">
    <property type="entry name" value="Di-haem_cyt_TM"/>
</dbReference>
<comment type="subcellular location">
    <subcellularLocation>
        <location evidence="1">Cell membrane</location>
        <topology evidence="1">Multi-pass membrane protein</topology>
    </subcellularLocation>
</comment>
<keyword evidence="8" id="KW-0249">Electron transport</keyword>
<reference evidence="14 15" key="1">
    <citation type="submission" date="2023-07" db="EMBL/GenBank/DDBJ databases">
        <title>The novel representative of Negativicutes class, Anaeroselena agilis gen. nov. sp. nov.</title>
        <authorList>
            <person name="Prokofeva M.I."/>
            <person name="Elcheninov A.G."/>
            <person name="Klyukina A."/>
            <person name="Kublanov I.V."/>
            <person name="Frolov E.N."/>
            <person name="Podosokorskaya O.A."/>
        </authorList>
    </citation>
    <scope>NUCLEOTIDE SEQUENCE [LARGE SCALE GENOMIC DNA]</scope>
    <source>
        <strain evidence="14 15">4137-cl</strain>
    </source>
</reference>
<dbReference type="NCBIfam" id="TIGR02125">
    <property type="entry name" value="CytB-hydogenase"/>
    <property type="match status" value="1"/>
</dbReference>
<keyword evidence="6 12" id="KW-0812">Transmembrane</keyword>
<evidence type="ECO:0000259" key="13">
    <source>
        <dbReference type="Pfam" id="PF01292"/>
    </source>
</evidence>
<evidence type="ECO:0000256" key="12">
    <source>
        <dbReference type="SAM" id="Phobius"/>
    </source>
</evidence>
<dbReference type="RefSeq" id="WP_413780404.1">
    <property type="nucleotide sequence ID" value="NZ_JAUOZS010000001.1"/>
</dbReference>
<dbReference type="EMBL" id="JAUOZS010000001">
    <property type="protein sequence ID" value="MDT8901906.1"/>
    <property type="molecule type" value="Genomic_DNA"/>
</dbReference>
<evidence type="ECO:0000256" key="3">
    <source>
        <dbReference type="ARBA" id="ARBA00022448"/>
    </source>
</evidence>
<proteinExistence type="inferred from homology"/>
<protein>
    <submittedName>
        <fullName evidence="14">Ni/Fe-hydrogenase, b-type cytochrome subunit</fullName>
    </submittedName>
</protein>
<name>A0ABU3NYN2_9FIRM</name>